<feature type="domain" description="Guanylate cyclase" evidence="8">
    <location>
        <begin position="583"/>
        <end position="712"/>
    </location>
</feature>
<evidence type="ECO:0000313" key="10">
    <source>
        <dbReference type="Proteomes" id="UP000001449"/>
    </source>
</evidence>
<name>B8CAW2_THAPS</name>
<dbReference type="HOGENOM" id="CLU_353968_0_0_1"/>
<dbReference type="KEGG" id="tps:THAPSDRAFT_24575"/>
<evidence type="ECO:0000256" key="5">
    <source>
        <dbReference type="ARBA" id="ARBA00023136"/>
    </source>
</evidence>
<proteinExistence type="predicted"/>
<evidence type="ECO:0000259" key="8">
    <source>
        <dbReference type="PROSITE" id="PS50125"/>
    </source>
</evidence>
<dbReference type="EMBL" id="CM000648">
    <property type="protein sequence ID" value="EED89211.1"/>
    <property type="molecule type" value="Genomic_DNA"/>
</dbReference>
<dbReference type="SUPFAM" id="SSF55073">
    <property type="entry name" value="Nucleotide cyclase"/>
    <property type="match status" value="1"/>
</dbReference>
<reference evidence="9 10" key="2">
    <citation type="journal article" date="2008" name="Nature">
        <title>The Phaeodactylum genome reveals the evolutionary history of diatom genomes.</title>
        <authorList>
            <person name="Bowler C."/>
            <person name="Allen A.E."/>
            <person name="Badger J.H."/>
            <person name="Grimwood J."/>
            <person name="Jabbari K."/>
            <person name="Kuo A."/>
            <person name="Maheswari U."/>
            <person name="Martens C."/>
            <person name="Maumus F."/>
            <person name="Otillar R.P."/>
            <person name="Rayko E."/>
            <person name="Salamov A."/>
            <person name="Vandepoele K."/>
            <person name="Beszteri B."/>
            <person name="Gruber A."/>
            <person name="Heijde M."/>
            <person name="Katinka M."/>
            <person name="Mock T."/>
            <person name="Valentin K."/>
            <person name="Verret F."/>
            <person name="Berges J.A."/>
            <person name="Brownlee C."/>
            <person name="Cadoret J.P."/>
            <person name="Chiovitti A."/>
            <person name="Choi C.J."/>
            <person name="Coesel S."/>
            <person name="De Martino A."/>
            <person name="Detter J.C."/>
            <person name="Durkin C."/>
            <person name="Falciatore A."/>
            <person name="Fournet J."/>
            <person name="Haruta M."/>
            <person name="Huysman M.J."/>
            <person name="Jenkins B.D."/>
            <person name="Jiroutova K."/>
            <person name="Jorgensen R.E."/>
            <person name="Joubert Y."/>
            <person name="Kaplan A."/>
            <person name="Kroger N."/>
            <person name="Kroth P.G."/>
            <person name="La Roche J."/>
            <person name="Lindquist E."/>
            <person name="Lommer M."/>
            <person name="Martin-Jezequel V."/>
            <person name="Lopez P.J."/>
            <person name="Lucas S."/>
            <person name="Mangogna M."/>
            <person name="McGinnis K."/>
            <person name="Medlin L.K."/>
            <person name="Montsant A."/>
            <person name="Oudot-Le Secq M.P."/>
            <person name="Napoli C."/>
            <person name="Obornik M."/>
            <person name="Parker M.S."/>
            <person name="Petit J.L."/>
            <person name="Porcel B.M."/>
            <person name="Poulsen N."/>
            <person name="Robison M."/>
            <person name="Rychlewski L."/>
            <person name="Rynearson T.A."/>
            <person name="Schmutz J."/>
            <person name="Shapiro H."/>
            <person name="Siaut M."/>
            <person name="Stanley M."/>
            <person name="Sussman M.R."/>
            <person name="Taylor A.R."/>
            <person name="Vardi A."/>
            <person name="von Dassow P."/>
            <person name="Vyverman W."/>
            <person name="Willis A."/>
            <person name="Wyrwicz L.S."/>
            <person name="Rokhsar D.S."/>
            <person name="Weissenbach J."/>
            <person name="Armbrust E.V."/>
            <person name="Green B.R."/>
            <person name="Van de Peer Y."/>
            <person name="Grigoriev I.V."/>
        </authorList>
    </citation>
    <scope>NUCLEOTIDE SEQUENCE [LARGE SCALE GENOMIC DNA]</scope>
    <source>
        <strain evidence="9 10">CCMP1335</strain>
    </source>
</reference>
<dbReference type="OMA" id="ICAMSAW"/>
<accession>B8CAW2</accession>
<dbReference type="GO" id="GO:0007168">
    <property type="term" value="P:receptor guanylyl cyclase signaling pathway"/>
    <property type="evidence" value="ECO:0000318"/>
    <property type="project" value="GO_Central"/>
</dbReference>
<keyword evidence="3" id="KW-0547">Nucleotide-binding</keyword>
<organism evidence="9 10">
    <name type="scientific">Thalassiosira pseudonana</name>
    <name type="common">Marine diatom</name>
    <name type="synonym">Cyclotella nana</name>
    <dbReference type="NCBI Taxonomy" id="35128"/>
    <lineage>
        <taxon>Eukaryota</taxon>
        <taxon>Sar</taxon>
        <taxon>Stramenopiles</taxon>
        <taxon>Ochrophyta</taxon>
        <taxon>Bacillariophyta</taxon>
        <taxon>Coscinodiscophyceae</taxon>
        <taxon>Thalassiosirophycidae</taxon>
        <taxon>Thalassiosirales</taxon>
        <taxon>Thalassiosiraceae</taxon>
        <taxon>Thalassiosira</taxon>
    </lineage>
</organism>
<dbReference type="Proteomes" id="UP000001449">
    <property type="component" value="Chromosome 13"/>
</dbReference>
<dbReference type="RefSeq" id="XP_002293475.1">
    <property type="nucleotide sequence ID" value="XM_002293439.1"/>
</dbReference>
<dbReference type="InterPro" id="IPR001054">
    <property type="entry name" value="A/G_cyclase"/>
</dbReference>
<dbReference type="FunFam" id="3.30.70.1230:FF:000059">
    <property type="entry name" value="Guanylate cyclase"/>
    <property type="match status" value="1"/>
</dbReference>
<dbReference type="PANTHER" id="PTHR11920:SF335">
    <property type="entry name" value="GUANYLATE CYCLASE"/>
    <property type="match status" value="1"/>
</dbReference>
<evidence type="ECO:0000256" key="3">
    <source>
        <dbReference type="ARBA" id="ARBA00022741"/>
    </source>
</evidence>
<sequence length="794" mass="88606">MTQFSTSITWDDEDFNRSSTLGSSFQSSDDDIEVLAVGDHQPPSLDHIKQERRNSGIVSGGGVFTPELSNFESIYEECASVRSRGSKRSSSLRRLSNSVGSDLGRSVSKKMLHVRRHSSDDRDETATVGLSSLSKSSYYSSSGSSNIWSKMLGGGSEQLWDSLNGKKGVLEDYNDYEEDDLAKSNCLKETCALCTSSMSRCGLRWRYETRLFLRTLWKHPLILVTTLLVFGVLCGLGIFAVEAQKDWYVEKQMNTAESVARDTAEWFAKEFRRAMMPLYSIQQGVIHSGYFDSIRDEIEQLTTDSSDKRDVSGICDTSDIQQKFRDIVEPVNSENNLDGIVVGYRLFPANVACLTEPKPNFPPDSMASYENTFGLDVGQTNDDMWTMITTDLFINSKDEFSIKGPGNLLPIEDAICGHLAIWKDDPSTSVNVHGTEVPKAWGFVMNFLNWGLLKDRSNIYQRFADFDLEFELSRVSEGAEPTLLAESSNSKLLDDSNSVVIETETMNGVWQNRVGTVNGWEPAWYLPAIIGVAVASFLFALLTASTLVKGELHRNLLYKVMPRRAIAKLHRGQTVLEKFNLVTIFFSDIIGFTSITGNMNPIQVMKMLNELYTELDKLVEKHQVYKVETVGDSYMVVGGAPDRVPAPLAAERVALFAIDAIELVKNFSAKDGDQIFIRAGLASGPTVAGVVGSAMPRYCFFGDTVNLASTMERTSKKMKIQVAEITYRLLQDAPNINFQLKKRSEGVDFGDKGLQNAYWVDFAYKRDLDAKAKERLDEPMQFVDIEANVSEYSA</sequence>
<evidence type="ECO:0000256" key="2">
    <source>
        <dbReference type="ARBA" id="ARBA00022692"/>
    </source>
</evidence>
<dbReference type="AlphaFoldDB" id="B8CAW2"/>
<dbReference type="Pfam" id="PF00211">
    <property type="entry name" value="Guanylate_cyc"/>
    <property type="match status" value="1"/>
</dbReference>
<feature type="transmembrane region" description="Helical" evidence="7">
    <location>
        <begin position="524"/>
        <end position="548"/>
    </location>
</feature>
<reference evidence="9 10" key="1">
    <citation type="journal article" date="2004" name="Science">
        <title>The genome of the diatom Thalassiosira pseudonana: ecology, evolution, and metabolism.</title>
        <authorList>
            <person name="Armbrust E.V."/>
            <person name="Berges J.A."/>
            <person name="Bowler C."/>
            <person name="Green B.R."/>
            <person name="Martinez D."/>
            <person name="Putnam N.H."/>
            <person name="Zhou S."/>
            <person name="Allen A.E."/>
            <person name="Apt K.E."/>
            <person name="Bechner M."/>
            <person name="Brzezinski M.A."/>
            <person name="Chaal B.K."/>
            <person name="Chiovitti A."/>
            <person name="Davis A.K."/>
            <person name="Demarest M.S."/>
            <person name="Detter J.C."/>
            <person name="Glavina T."/>
            <person name="Goodstein D."/>
            <person name="Hadi M.Z."/>
            <person name="Hellsten U."/>
            <person name="Hildebrand M."/>
            <person name="Jenkins B.D."/>
            <person name="Jurka J."/>
            <person name="Kapitonov V.V."/>
            <person name="Kroger N."/>
            <person name="Lau W.W."/>
            <person name="Lane T.W."/>
            <person name="Larimer F.W."/>
            <person name="Lippmeier J.C."/>
            <person name="Lucas S."/>
            <person name="Medina M."/>
            <person name="Montsant A."/>
            <person name="Obornik M."/>
            <person name="Parker M.S."/>
            <person name="Palenik B."/>
            <person name="Pazour G.J."/>
            <person name="Richardson P.M."/>
            <person name="Rynearson T.A."/>
            <person name="Saito M.A."/>
            <person name="Schwartz D.C."/>
            <person name="Thamatrakoln K."/>
            <person name="Valentin K."/>
            <person name="Vardi A."/>
            <person name="Wilkerson F.P."/>
            <person name="Rokhsar D.S."/>
        </authorList>
    </citation>
    <scope>NUCLEOTIDE SEQUENCE [LARGE SCALE GENOMIC DNA]</scope>
    <source>
        <strain evidence="9 10">CCMP1335</strain>
    </source>
</reference>
<dbReference type="GO" id="GO:0006182">
    <property type="term" value="P:cGMP biosynthetic process"/>
    <property type="evidence" value="ECO:0000318"/>
    <property type="project" value="GO_Central"/>
</dbReference>
<protein>
    <submittedName>
        <fullName evidence="9">Membrane guanylyl cyclase</fullName>
    </submittedName>
</protein>
<feature type="transmembrane region" description="Helical" evidence="7">
    <location>
        <begin position="220"/>
        <end position="241"/>
    </location>
</feature>
<dbReference type="Gene3D" id="3.30.70.1230">
    <property type="entry name" value="Nucleotide cyclase"/>
    <property type="match status" value="1"/>
</dbReference>
<dbReference type="InterPro" id="IPR050401">
    <property type="entry name" value="Cyclic_nucleotide_synthase"/>
</dbReference>
<keyword evidence="10" id="KW-1185">Reference proteome</keyword>
<keyword evidence="6" id="KW-0456">Lyase</keyword>
<dbReference type="STRING" id="35128.B8CAW2"/>
<dbReference type="GO" id="GO:0005886">
    <property type="term" value="C:plasma membrane"/>
    <property type="evidence" value="ECO:0000318"/>
    <property type="project" value="GO_Central"/>
</dbReference>
<dbReference type="GO" id="GO:0000166">
    <property type="term" value="F:nucleotide binding"/>
    <property type="evidence" value="ECO:0007669"/>
    <property type="project" value="UniProtKB-KW"/>
</dbReference>
<evidence type="ECO:0000313" key="9">
    <source>
        <dbReference type="EMBL" id="EED89211.1"/>
    </source>
</evidence>
<dbReference type="GO" id="GO:0035556">
    <property type="term" value="P:intracellular signal transduction"/>
    <property type="evidence" value="ECO:0007669"/>
    <property type="project" value="InterPro"/>
</dbReference>
<dbReference type="SMART" id="SM00044">
    <property type="entry name" value="CYCc"/>
    <property type="match status" value="1"/>
</dbReference>
<evidence type="ECO:0000256" key="1">
    <source>
        <dbReference type="ARBA" id="ARBA00004370"/>
    </source>
</evidence>
<dbReference type="InterPro" id="IPR029787">
    <property type="entry name" value="Nucleotide_cyclase"/>
</dbReference>
<dbReference type="PROSITE" id="PS50125">
    <property type="entry name" value="GUANYLATE_CYCLASE_2"/>
    <property type="match status" value="1"/>
</dbReference>
<gene>
    <name evidence="9" type="ORF">THAPSDRAFT_24575</name>
</gene>
<dbReference type="InParanoid" id="B8CAW2"/>
<dbReference type="GO" id="GO:0001653">
    <property type="term" value="F:peptide receptor activity"/>
    <property type="evidence" value="ECO:0000318"/>
    <property type="project" value="GO_Central"/>
</dbReference>
<dbReference type="PaxDb" id="35128-Thaps24575"/>
<dbReference type="GeneID" id="7450541"/>
<evidence type="ECO:0000256" key="6">
    <source>
        <dbReference type="ARBA" id="ARBA00023239"/>
    </source>
</evidence>
<evidence type="ECO:0000256" key="4">
    <source>
        <dbReference type="ARBA" id="ARBA00022989"/>
    </source>
</evidence>
<dbReference type="CDD" id="cd07302">
    <property type="entry name" value="CHD"/>
    <property type="match status" value="1"/>
</dbReference>
<dbReference type="eggNOG" id="KOG4171">
    <property type="taxonomic scope" value="Eukaryota"/>
</dbReference>
<keyword evidence="5 7" id="KW-0472">Membrane</keyword>
<keyword evidence="2 7" id="KW-0812">Transmembrane</keyword>
<dbReference type="PANTHER" id="PTHR11920">
    <property type="entry name" value="GUANYLYL CYCLASE"/>
    <property type="match status" value="1"/>
</dbReference>
<comment type="subcellular location">
    <subcellularLocation>
        <location evidence="1">Membrane</location>
    </subcellularLocation>
</comment>
<keyword evidence="4 7" id="KW-1133">Transmembrane helix</keyword>
<dbReference type="GO" id="GO:0004383">
    <property type="term" value="F:guanylate cyclase activity"/>
    <property type="evidence" value="ECO:0000318"/>
    <property type="project" value="GO_Central"/>
</dbReference>
<evidence type="ECO:0000256" key="7">
    <source>
        <dbReference type="SAM" id="Phobius"/>
    </source>
</evidence>